<feature type="repeat" description="WD" evidence="6">
    <location>
        <begin position="616"/>
        <end position="648"/>
    </location>
</feature>
<dbReference type="GO" id="GO:0034388">
    <property type="term" value="C:Pwp2p-containing subcomplex of 90S preribosome"/>
    <property type="evidence" value="ECO:0007669"/>
    <property type="project" value="TreeGrafter"/>
</dbReference>
<feature type="region of interest" description="Disordered" evidence="7">
    <location>
        <begin position="292"/>
        <end position="323"/>
    </location>
</feature>
<proteinExistence type="inferred from homology"/>
<feature type="repeat" description="WD" evidence="6">
    <location>
        <begin position="140"/>
        <end position="183"/>
    </location>
</feature>
<dbReference type="GO" id="GO:0030515">
    <property type="term" value="F:snoRNA binding"/>
    <property type="evidence" value="ECO:0007669"/>
    <property type="project" value="TreeGrafter"/>
</dbReference>
<dbReference type="PANTHER" id="PTHR19853">
    <property type="entry name" value="WD REPEAT CONTAINING PROTEIN 3 WDR3"/>
    <property type="match status" value="1"/>
</dbReference>
<feature type="repeat" description="WD" evidence="6">
    <location>
        <begin position="184"/>
        <end position="218"/>
    </location>
</feature>
<keyword evidence="3" id="KW-0677">Repeat</keyword>
<feature type="repeat" description="WD" evidence="6">
    <location>
        <begin position="56"/>
        <end position="97"/>
    </location>
</feature>
<keyword evidence="2 6" id="KW-0853">WD repeat</keyword>
<dbReference type="Gene3D" id="2.130.10.10">
    <property type="entry name" value="YVTN repeat-like/Quinoprotein amine dehydrogenase"/>
    <property type="match status" value="4"/>
</dbReference>
<dbReference type="EMBL" id="QEAO01000005">
    <property type="protein sequence ID" value="TPX36245.1"/>
    <property type="molecule type" value="Genomic_DNA"/>
</dbReference>
<accession>A0A507CF82</accession>
<gene>
    <name evidence="9" type="ORF">SmJEL517_g01588</name>
</gene>
<dbReference type="Pfam" id="PF25172">
    <property type="entry name" value="Beta-prop_WDR3_2nd"/>
    <property type="match status" value="1"/>
</dbReference>
<dbReference type="GO" id="GO:0032040">
    <property type="term" value="C:small-subunit processome"/>
    <property type="evidence" value="ECO:0007669"/>
    <property type="project" value="TreeGrafter"/>
</dbReference>
<dbReference type="SUPFAM" id="SSF50969">
    <property type="entry name" value="YVTN repeat-like/Quinoprotein amine dehydrogenase"/>
    <property type="match status" value="1"/>
</dbReference>
<dbReference type="FunFam" id="2.130.10.10:FF:000178">
    <property type="entry name" value="WD repeat domain 3"/>
    <property type="match status" value="1"/>
</dbReference>
<sequence>MRAYDRYRPAGVYGVISSPNSNALFDGEGKLAICPALEDVIVWNVKQGIPVARWHDEDNRTEVTCISKSPKTPTFAVGYADGSIRIWNIETNSSSITFTGHTAAVTALCFDKEGSRLASGSRDTDLIVWDVVAESGLYRLRGHKDQITSIVFLEQDDLNHVITASKDTLLKIWDLTARHCVETIVAHRGELWSICVSPDQLYLFTGGVDDEVRVWDIDPVALTTKLVVAVDGMDVDRPMKKALNMRGSLPRQSKERVVNIHFHPSGRFLGIQGNDKLIEIFKIRSDEEVKRKQLRRAKRQREKQQRSKLPSDPPSVAEETDDEATNQLIPISDICTSLVNIRASARIRSFDFSPKTAKPDSPFQVLVSLSSNAVEIYVANLPDKTAPTQLVTAIDLSGHRSDVRCLALSSDDQMIASASSDCIKIWSVATGQCLKSMDAGYALCASFLPGNKHIIIGTKTGELELYDLGSSALLETVKGHTASVWSLQVRYDKGGFVTGSADKEVKFWDFSLRDDPNDTGASKRLTLTHTRTLRMSDDVLCVRYSPDSRYLLVALLDSTVKVFYVDTLKFYLSLYGHKLPVLSMDISSDSKLVATASADKTIKLWGLDFGDCHRSLLAHQDSVMGVRFAWGTHYLFSVGKDRIVKYWDGDKFEQIMKFDGHHSEVWALAVGKWGNIVVTGSHDRSIRIWEKTDSPLYLEDEREKDLEEMYDRAAVTRSDGRDDAAIGSGVEDLDGLEHVPLPDGSGKNEVGLATRSTTTSLKAGEKILEALEIWEEETAGLDAYELAKAANPNAAKPSQNPYIAVLNDPTMTPDRYVLRTVQMIRAAELEEALLVLPFAQITLLLRCMAVWSQKRWNPTLCARILTSILKTHHNQLTATASIRKTLMTIKTNMNAALREQRDIIGFNLAGLRYLEREDKNSRIGGIELDPSLDVVSSSSEKKGKKRHRLSIA</sequence>
<dbReference type="InterPro" id="IPR020472">
    <property type="entry name" value="WD40_PAC1"/>
</dbReference>
<organism evidence="9 10">
    <name type="scientific">Synchytrium microbalum</name>
    <dbReference type="NCBI Taxonomy" id="1806994"/>
    <lineage>
        <taxon>Eukaryota</taxon>
        <taxon>Fungi</taxon>
        <taxon>Fungi incertae sedis</taxon>
        <taxon>Chytridiomycota</taxon>
        <taxon>Chytridiomycota incertae sedis</taxon>
        <taxon>Chytridiomycetes</taxon>
        <taxon>Synchytriales</taxon>
        <taxon>Synchytriaceae</taxon>
        <taxon>Synchytrium</taxon>
    </lineage>
</organism>
<evidence type="ECO:0000313" key="10">
    <source>
        <dbReference type="Proteomes" id="UP000319731"/>
    </source>
</evidence>
<dbReference type="RefSeq" id="XP_031026558.1">
    <property type="nucleotide sequence ID" value="XM_031167516.1"/>
</dbReference>
<feature type="repeat" description="WD" evidence="6">
    <location>
        <begin position="477"/>
        <end position="511"/>
    </location>
</feature>
<evidence type="ECO:0000256" key="4">
    <source>
        <dbReference type="ARBA" id="ARBA00023242"/>
    </source>
</evidence>
<comment type="caution">
    <text evidence="9">The sequence shown here is derived from an EMBL/GenBank/DDBJ whole genome shotgun (WGS) entry which is preliminary data.</text>
</comment>
<dbReference type="InterPro" id="IPR015943">
    <property type="entry name" value="WD40/YVTN_repeat-like_dom_sf"/>
</dbReference>
<comment type="subcellular location">
    <subcellularLocation>
        <location evidence="1">Nucleus</location>
        <location evidence="1">Nucleolus</location>
    </subcellularLocation>
</comment>
<dbReference type="InterPro" id="IPR001680">
    <property type="entry name" value="WD40_rpt"/>
</dbReference>
<dbReference type="STRING" id="1806994.A0A507CF82"/>
<dbReference type="SMART" id="SM00320">
    <property type="entry name" value="WD40"/>
    <property type="match status" value="12"/>
</dbReference>
<protein>
    <recommendedName>
        <fullName evidence="8">Small-subunit processome Utp12 domain-containing protein</fullName>
    </recommendedName>
</protein>
<dbReference type="GeneID" id="42002813"/>
<dbReference type="AlphaFoldDB" id="A0A507CF82"/>
<dbReference type="PROSITE" id="PS50294">
    <property type="entry name" value="WD_REPEATS_REGION"/>
    <property type="match status" value="7"/>
</dbReference>
<feature type="repeat" description="WD" evidence="6">
    <location>
        <begin position="574"/>
        <end position="615"/>
    </location>
</feature>
<evidence type="ECO:0000259" key="8">
    <source>
        <dbReference type="Pfam" id="PF04003"/>
    </source>
</evidence>
<evidence type="ECO:0000256" key="3">
    <source>
        <dbReference type="ARBA" id="ARBA00022737"/>
    </source>
</evidence>
<dbReference type="Pfam" id="PF25173">
    <property type="entry name" value="Beta-prop_WDR3_1st"/>
    <property type="match status" value="1"/>
</dbReference>
<name>A0A507CF82_9FUNG</name>
<keyword evidence="4" id="KW-0539">Nucleus</keyword>
<dbReference type="InterPro" id="IPR051570">
    <property type="entry name" value="TBC1_cilium_biogenesis"/>
</dbReference>
<reference evidence="9 10" key="1">
    <citation type="journal article" date="2019" name="Sci. Rep.">
        <title>Comparative genomics of chytrid fungi reveal insights into the obligate biotrophic and pathogenic lifestyle of Synchytrium endobioticum.</title>
        <authorList>
            <person name="van de Vossenberg B.T.L.H."/>
            <person name="Warris S."/>
            <person name="Nguyen H.D.T."/>
            <person name="van Gent-Pelzer M.P.E."/>
            <person name="Joly D.L."/>
            <person name="van de Geest H.C."/>
            <person name="Bonants P.J.M."/>
            <person name="Smith D.S."/>
            <person name="Levesque C.A."/>
            <person name="van der Lee T.A.J."/>
        </authorList>
    </citation>
    <scope>NUCLEOTIDE SEQUENCE [LARGE SCALE GENOMIC DNA]</scope>
    <source>
        <strain evidence="9 10">JEL517</strain>
    </source>
</reference>
<dbReference type="InterPro" id="IPR019775">
    <property type="entry name" value="WD40_repeat_CS"/>
</dbReference>
<feature type="compositionally biased region" description="Basic residues" evidence="7">
    <location>
        <begin position="292"/>
        <end position="301"/>
    </location>
</feature>
<feature type="repeat" description="WD" evidence="6">
    <location>
        <begin position="658"/>
        <end position="690"/>
    </location>
</feature>
<dbReference type="Pfam" id="PF04003">
    <property type="entry name" value="Utp12"/>
    <property type="match status" value="1"/>
</dbReference>
<feature type="repeat" description="WD" evidence="6">
    <location>
        <begin position="396"/>
        <end position="436"/>
    </location>
</feature>
<dbReference type="SUPFAM" id="SSF50978">
    <property type="entry name" value="WD40 repeat-like"/>
    <property type="match status" value="1"/>
</dbReference>
<comment type="similarity">
    <text evidence="5">Belongs to the WD repeat WDR3/UTP12 family.</text>
</comment>
<evidence type="ECO:0000256" key="1">
    <source>
        <dbReference type="ARBA" id="ARBA00004604"/>
    </source>
</evidence>
<dbReference type="OrthoDB" id="407922at2759"/>
<evidence type="ECO:0000256" key="6">
    <source>
        <dbReference type="PROSITE-ProRule" id="PRU00221"/>
    </source>
</evidence>
<evidence type="ECO:0000256" key="5">
    <source>
        <dbReference type="ARBA" id="ARBA00038229"/>
    </source>
</evidence>
<feature type="repeat" description="WD" evidence="6">
    <location>
        <begin position="98"/>
        <end position="139"/>
    </location>
</feature>
<evidence type="ECO:0000313" key="9">
    <source>
        <dbReference type="EMBL" id="TPX36245.1"/>
    </source>
</evidence>
<dbReference type="CDD" id="cd00200">
    <property type="entry name" value="WD40"/>
    <property type="match status" value="2"/>
</dbReference>
<feature type="domain" description="Small-subunit processome Utp12" evidence="8">
    <location>
        <begin position="813"/>
        <end position="915"/>
    </location>
</feature>
<dbReference type="Proteomes" id="UP000319731">
    <property type="component" value="Unassembled WGS sequence"/>
</dbReference>
<dbReference type="PROSITE" id="PS00678">
    <property type="entry name" value="WD_REPEATS_1"/>
    <property type="match status" value="3"/>
</dbReference>
<dbReference type="InterPro" id="IPR036322">
    <property type="entry name" value="WD40_repeat_dom_sf"/>
</dbReference>
<dbReference type="PRINTS" id="PR00320">
    <property type="entry name" value="GPROTEINBRPT"/>
</dbReference>
<dbReference type="InterPro" id="IPR007148">
    <property type="entry name" value="SSU_processome_Utp12"/>
</dbReference>
<evidence type="ECO:0000256" key="2">
    <source>
        <dbReference type="ARBA" id="ARBA00022574"/>
    </source>
</evidence>
<dbReference type="InterPro" id="IPR011044">
    <property type="entry name" value="Quino_amine_DH_bsu"/>
</dbReference>
<evidence type="ECO:0000256" key="7">
    <source>
        <dbReference type="SAM" id="MobiDB-lite"/>
    </source>
</evidence>
<keyword evidence="10" id="KW-1185">Reference proteome</keyword>
<dbReference type="PROSITE" id="PS50082">
    <property type="entry name" value="WD_REPEATS_2"/>
    <property type="match status" value="9"/>
</dbReference>
<dbReference type="GO" id="GO:0030490">
    <property type="term" value="P:maturation of SSU-rRNA"/>
    <property type="evidence" value="ECO:0007669"/>
    <property type="project" value="TreeGrafter"/>
</dbReference>
<dbReference type="FunFam" id="2.130.10.10:FF:000157">
    <property type="entry name" value="WD repeat domain 3"/>
    <property type="match status" value="1"/>
</dbReference>
<dbReference type="PANTHER" id="PTHR19853:SF0">
    <property type="entry name" value="WD REPEAT-CONTAINING PROTEIN 3"/>
    <property type="match status" value="1"/>
</dbReference>